<dbReference type="InterPro" id="IPR002104">
    <property type="entry name" value="Integrase_catalytic"/>
</dbReference>
<evidence type="ECO:0000313" key="5">
    <source>
        <dbReference type="EMBL" id="QOP46294.1"/>
    </source>
</evidence>
<reference evidence="5 6" key="1">
    <citation type="submission" date="2019-07" db="EMBL/GenBank/DDBJ databases">
        <title>Sulfurimonas paralvinellae sp. nov., a novel mesophilic, hydrogen- and sulfur-oxidizing chemolithoautotroph within the Epsilonproteo- bacteria isolated from a deep-sea hydrothermal vent polychaete nest, reclassification of Thiomicrospira denitrificans as Sulfurimonas denitrificans comb. nov. and emended description of the genus Sulfurimonas.</title>
        <authorList>
            <person name="Wang S."/>
            <person name="Jiang L."/>
            <person name="Shao Z."/>
        </authorList>
    </citation>
    <scope>NUCLEOTIDE SEQUENCE [LARGE SCALE GENOMIC DNA]</scope>
    <source>
        <strain evidence="5 6">GO25</strain>
    </source>
</reference>
<dbReference type="AlphaFoldDB" id="A0A7M1B9B3"/>
<comment type="similarity">
    <text evidence="1">Belongs to the 'phage' integrase family.</text>
</comment>
<name>A0A7M1B9B3_9BACT</name>
<dbReference type="InterPro" id="IPR013762">
    <property type="entry name" value="Integrase-like_cat_sf"/>
</dbReference>
<dbReference type="EMBL" id="CP041406">
    <property type="protein sequence ID" value="QOP46294.1"/>
    <property type="molecule type" value="Genomic_DNA"/>
</dbReference>
<feature type="domain" description="Tyr recombinase" evidence="4">
    <location>
        <begin position="273"/>
        <end position="462"/>
    </location>
</feature>
<dbReference type="PANTHER" id="PTHR30629">
    <property type="entry name" value="PROPHAGE INTEGRASE"/>
    <property type="match status" value="1"/>
</dbReference>
<gene>
    <name evidence="5" type="ORF">FM071_08315</name>
</gene>
<evidence type="ECO:0000256" key="1">
    <source>
        <dbReference type="ARBA" id="ARBA00008857"/>
    </source>
</evidence>
<dbReference type="GO" id="GO:0003677">
    <property type="term" value="F:DNA binding"/>
    <property type="evidence" value="ECO:0007669"/>
    <property type="project" value="InterPro"/>
</dbReference>
<evidence type="ECO:0000259" key="4">
    <source>
        <dbReference type="PROSITE" id="PS51898"/>
    </source>
</evidence>
<accession>A0A7M1B9B3</accession>
<sequence length="486" mass="57540">MTTLKQLNKIGQLLENLGLLNNKYLTFKNDKYYFVIKIKNYTYKKSLKTDNFIYANLLKYKILEVIKKIKNDFSLNDMINTHYQINNMGGAGLVLTAENEDERKLIAEIEKTIIKKIKLLEKENNVSIENKETRNSQTLKKSCEHFLKVKSAEKRGNTKIMYKYNLTVEYLYIYFKASKNVKDITNLDATNFRTFLLSIPSNWKRKKDIRDKNLKLLIEKKSKLLDKYPKQSTRTIDEVVKRTKEIFEHFVDNNFIYKNPFIKLKAMNKKTYSDKREFTESESAYILEYLKNENLTQEYNFFKFLLMTGLRRAEAVNLKLENIDYEKELIYVGGTKTENAVRIMVIHKDLISTLKEQIQGKEKSDFIFFNEKKFTRLGEKPRESKVGILINRYIKTVIGEENKKFLDIHSLRKNFSQILYLANVFNDLEIKTLVGHSTKKDTTDRHYLRGKRDFKSLKEKMDKVDFTPFLVVQKNQDSFSEGIELC</sequence>
<dbReference type="KEGG" id="spal:FM071_08315"/>
<dbReference type="GO" id="GO:0015074">
    <property type="term" value="P:DNA integration"/>
    <property type="evidence" value="ECO:0007669"/>
    <property type="project" value="UniProtKB-KW"/>
</dbReference>
<evidence type="ECO:0000256" key="2">
    <source>
        <dbReference type="ARBA" id="ARBA00022908"/>
    </source>
</evidence>
<dbReference type="InterPro" id="IPR050808">
    <property type="entry name" value="Phage_Integrase"/>
</dbReference>
<dbReference type="InterPro" id="IPR011010">
    <property type="entry name" value="DNA_brk_join_enz"/>
</dbReference>
<evidence type="ECO:0000313" key="6">
    <source>
        <dbReference type="Proteomes" id="UP000593580"/>
    </source>
</evidence>
<dbReference type="RefSeq" id="WP_193110554.1">
    <property type="nucleotide sequence ID" value="NZ_CP041406.1"/>
</dbReference>
<proteinExistence type="inferred from homology"/>
<organism evidence="5 6">
    <name type="scientific">Sulfurimonas paralvinellae</name>
    <dbReference type="NCBI Taxonomy" id="317658"/>
    <lineage>
        <taxon>Bacteria</taxon>
        <taxon>Pseudomonadati</taxon>
        <taxon>Campylobacterota</taxon>
        <taxon>Epsilonproteobacteria</taxon>
        <taxon>Campylobacterales</taxon>
        <taxon>Sulfurimonadaceae</taxon>
        <taxon>Sulfurimonas</taxon>
    </lineage>
</organism>
<dbReference type="PANTHER" id="PTHR30629:SF2">
    <property type="entry name" value="PROPHAGE INTEGRASE INTS-RELATED"/>
    <property type="match status" value="1"/>
</dbReference>
<keyword evidence="6" id="KW-1185">Reference proteome</keyword>
<keyword evidence="3" id="KW-0233">DNA recombination</keyword>
<dbReference type="Pfam" id="PF00589">
    <property type="entry name" value="Phage_integrase"/>
    <property type="match status" value="1"/>
</dbReference>
<dbReference type="Gene3D" id="1.10.443.10">
    <property type="entry name" value="Intergrase catalytic core"/>
    <property type="match status" value="1"/>
</dbReference>
<dbReference type="Proteomes" id="UP000593580">
    <property type="component" value="Chromosome"/>
</dbReference>
<keyword evidence="2" id="KW-0229">DNA integration</keyword>
<evidence type="ECO:0000256" key="3">
    <source>
        <dbReference type="ARBA" id="ARBA00023172"/>
    </source>
</evidence>
<dbReference type="PROSITE" id="PS51898">
    <property type="entry name" value="TYR_RECOMBINASE"/>
    <property type="match status" value="1"/>
</dbReference>
<dbReference type="SUPFAM" id="SSF56349">
    <property type="entry name" value="DNA breaking-rejoining enzymes"/>
    <property type="match status" value="1"/>
</dbReference>
<protein>
    <submittedName>
        <fullName evidence="5">Tyrosine-type recombinase/integrase</fullName>
    </submittedName>
</protein>
<dbReference type="GO" id="GO:0006310">
    <property type="term" value="P:DNA recombination"/>
    <property type="evidence" value="ECO:0007669"/>
    <property type="project" value="UniProtKB-KW"/>
</dbReference>